<feature type="transmembrane region" description="Helical" evidence="8">
    <location>
        <begin position="719"/>
        <end position="742"/>
    </location>
</feature>
<organism evidence="10 11">
    <name type="scientific">Carnegiea gigantea</name>
    <dbReference type="NCBI Taxonomy" id="171969"/>
    <lineage>
        <taxon>Eukaryota</taxon>
        <taxon>Viridiplantae</taxon>
        <taxon>Streptophyta</taxon>
        <taxon>Embryophyta</taxon>
        <taxon>Tracheophyta</taxon>
        <taxon>Spermatophyta</taxon>
        <taxon>Magnoliopsida</taxon>
        <taxon>eudicotyledons</taxon>
        <taxon>Gunneridae</taxon>
        <taxon>Pentapetalae</taxon>
        <taxon>Caryophyllales</taxon>
        <taxon>Cactineae</taxon>
        <taxon>Cactaceae</taxon>
        <taxon>Cactoideae</taxon>
        <taxon>Echinocereeae</taxon>
        <taxon>Carnegiea</taxon>
    </lineage>
</organism>
<dbReference type="InterPro" id="IPR036770">
    <property type="entry name" value="Ankyrin_rpt-contain_sf"/>
</dbReference>
<comment type="caution">
    <text evidence="10">The sequence shown here is derived from an EMBL/GenBank/DDBJ whole genome shotgun (WGS) entry which is preliminary data.</text>
</comment>
<keyword evidence="11" id="KW-1185">Reference proteome</keyword>
<dbReference type="InterPro" id="IPR026961">
    <property type="entry name" value="PGG_dom"/>
</dbReference>
<dbReference type="SMART" id="SM00248">
    <property type="entry name" value="ANK"/>
    <property type="match status" value="8"/>
</dbReference>
<evidence type="ECO:0000256" key="4">
    <source>
        <dbReference type="ARBA" id="ARBA00022989"/>
    </source>
</evidence>
<dbReference type="Pfam" id="PF13962">
    <property type="entry name" value="PGG"/>
    <property type="match status" value="1"/>
</dbReference>
<evidence type="ECO:0000256" key="2">
    <source>
        <dbReference type="ARBA" id="ARBA00022692"/>
    </source>
</evidence>
<feature type="transmembrane region" description="Helical" evidence="8">
    <location>
        <begin position="682"/>
        <end position="707"/>
    </location>
</feature>
<evidence type="ECO:0000259" key="9">
    <source>
        <dbReference type="Pfam" id="PF13962"/>
    </source>
</evidence>
<dbReference type="Proteomes" id="UP001153076">
    <property type="component" value="Unassembled WGS sequence"/>
</dbReference>
<keyword evidence="3" id="KW-0677">Repeat</keyword>
<dbReference type="SUPFAM" id="SSF48403">
    <property type="entry name" value="Ankyrin repeat"/>
    <property type="match status" value="2"/>
</dbReference>
<keyword evidence="6 8" id="KW-0472">Membrane</keyword>
<reference evidence="10" key="1">
    <citation type="submission" date="2022-04" db="EMBL/GenBank/DDBJ databases">
        <title>Carnegiea gigantea Genome sequencing and assembly v2.</title>
        <authorList>
            <person name="Copetti D."/>
            <person name="Sanderson M.J."/>
            <person name="Burquez A."/>
            <person name="Wojciechowski M.F."/>
        </authorList>
    </citation>
    <scope>NUCLEOTIDE SEQUENCE</scope>
    <source>
        <strain evidence="10">SGP5-SGP5p</strain>
        <tissue evidence="10">Aerial part</tissue>
    </source>
</reference>
<evidence type="ECO:0000313" key="11">
    <source>
        <dbReference type="Proteomes" id="UP001153076"/>
    </source>
</evidence>
<dbReference type="PROSITE" id="PS50297">
    <property type="entry name" value="ANK_REP_REGION"/>
    <property type="match status" value="1"/>
</dbReference>
<evidence type="ECO:0000256" key="1">
    <source>
        <dbReference type="ARBA" id="ARBA00004141"/>
    </source>
</evidence>
<dbReference type="PANTHER" id="PTHR24186">
    <property type="entry name" value="PROTEIN PHOSPHATASE 1 REGULATORY SUBUNIT"/>
    <property type="match status" value="1"/>
</dbReference>
<evidence type="ECO:0000256" key="6">
    <source>
        <dbReference type="ARBA" id="ARBA00023136"/>
    </source>
</evidence>
<accession>A0A9Q1QCC3</accession>
<keyword evidence="4 8" id="KW-1133">Transmembrane helix</keyword>
<comment type="subcellular location">
    <subcellularLocation>
        <location evidence="1">Membrane</location>
        <topology evidence="1">Multi-pass membrane protein</topology>
    </subcellularLocation>
</comment>
<protein>
    <recommendedName>
        <fullName evidence="9">PGG domain-containing protein</fullName>
    </recommendedName>
</protein>
<keyword evidence="5 7" id="KW-0040">ANK repeat</keyword>
<gene>
    <name evidence="10" type="ORF">Cgig2_006903</name>
</gene>
<dbReference type="InterPro" id="IPR002110">
    <property type="entry name" value="Ankyrin_rpt"/>
</dbReference>
<feature type="domain" description="PGG" evidence="9">
    <location>
        <begin position="636"/>
        <end position="742"/>
    </location>
</feature>
<evidence type="ECO:0000256" key="5">
    <source>
        <dbReference type="ARBA" id="ARBA00023043"/>
    </source>
</evidence>
<dbReference type="EMBL" id="JAKOGI010000356">
    <property type="protein sequence ID" value="KAJ8436216.1"/>
    <property type="molecule type" value="Genomic_DNA"/>
</dbReference>
<dbReference type="OrthoDB" id="194358at2759"/>
<dbReference type="PROSITE" id="PS50088">
    <property type="entry name" value="ANK_REPEAT"/>
    <property type="match status" value="1"/>
</dbReference>
<feature type="transmembrane region" description="Helical" evidence="8">
    <location>
        <begin position="748"/>
        <end position="765"/>
    </location>
</feature>
<dbReference type="PANTHER" id="PTHR24186:SF46">
    <property type="entry name" value="PROTEIN ACCELERATED CELL DEATH 6-LIKE"/>
    <property type="match status" value="1"/>
</dbReference>
<evidence type="ECO:0000256" key="7">
    <source>
        <dbReference type="PROSITE-ProRule" id="PRU00023"/>
    </source>
</evidence>
<evidence type="ECO:0000256" key="3">
    <source>
        <dbReference type="ARBA" id="ARBA00022737"/>
    </source>
</evidence>
<feature type="repeat" description="ANK" evidence="7">
    <location>
        <begin position="570"/>
        <end position="602"/>
    </location>
</feature>
<evidence type="ECO:0000256" key="8">
    <source>
        <dbReference type="SAM" id="Phobius"/>
    </source>
</evidence>
<dbReference type="Pfam" id="PF00023">
    <property type="entry name" value="Ank"/>
    <property type="match status" value="1"/>
</dbReference>
<dbReference type="Pfam" id="PF12796">
    <property type="entry name" value="Ank_2"/>
    <property type="match status" value="1"/>
</dbReference>
<dbReference type="GO" id="GO:0005886">
    <property type="term" value="C:plasma membrane"/>
    <property type="evidence" value="ECO:0007669"/>
    <property type="project" value="TreeGrafter"/>
</dbReference>
<proteinExistence type="predicted"/>
<dbReference type="AlphaFoldDB" id="A0A9Q1QCC3"/>
<feature type="transmembrane region" description="Helical" evidence="8">
    <location>
        <begin position="642"/>
        <end position="662"/>
    </location>
</feature>
<sequence>MTEMEEQAYEDFAASSSWASMDPELKEAACCGDVDFLKSAIASRKPAAYFLSQFPAPSDDSNDDDVVVDVPYAGNILHLAVWHGNVEFVAVAMSTLPEKIMHALLSQQETTGGQHWNPLHVAVWNANSTVVELIANCGNGEVFVAQDSQGRTPALLAIETGKSKSASILTTGSLAELIKNVGDHLGGMPLYWAVCNGLYDVVLNLLGCQGTLCCTGPHGLTALHVIMPELASAPQDIQDEIFGKLLRRFPELITVTDNRGFTVLHEWVDRSSWQWRSHPQGLMRTFEYFFDHYPDVAVKLMLQTDCFGNNPLHVIVTSRTNSDGWDTALAEKLIDLYRETSQVKTMSEGLNPSQNHEWPWLMKGPFGETPLLKAIRHRLWDLAWCFIRKTPVDFLSIGDQKTYLMLPVHNGCLNIGPDILRTAIEEERLMPLLTFSNESNILHLLSKSPEQLIEKVLHKFPSLIIQPDSRGVTPLDKASAGGMESLVQLMLRIDPSSLKSSPSAWIKACENGHVSVILIFIKHYPNFRGFCHGRRDTPLHHIKLGSYEEYKEFLVIDKLIEEQKNTQDMDGATPLHRAIAREDMNLTEALLTDAADRTIKDKDDKTALDFLAEYAMCKRVGIDPRLTTTYVQRETNLLEMRGALSVVAGLLATITFTAGFTLPGGFNNDNGEALLAKHAAFLVFLLADTYAMCCSMLVLFCLIWSMLSDGDRSLLFIDRSVFILLQSLYATLVAFMTGVFAVIFHKSLWTAIVVIVMCSYIGISVSERSILFRLIDKMVPSTDTENGYLNRFLKALGKTFASKRTGSKESSTAIARIV</sequence>
<dbReference type="Gene3D" id="1.25.40.20">
    <property type="entry name" value="Ankyrin repeat-containing domain"/>
    <property type="match status" value="4"/>
</dbReference>
<name>A0A9Q1QCC3_9CARY</name>
<keyword evidence="2 8" id="KW-0812">Transmembrane</keyword>
<evidence type="ECO:0000313" key="10">
    <source>
        <dbReference type="EMBL" id="KAJ8436216.1"/>
    </source>
</evidence>